<dbReference type="HOGENOM" id="CLU_3074925_0_0_1"/>
<name>D8RC86_SELML</name>
<gene>
    <name evidence="2" type="ORF">SELMODRAFT_90622</name>
</gene>
<dbReference type="EMBL" id="GL377576">
    <property type="protein sequence ID" value="EFJ29810.1"/>
    <property type="molecule type" value="Genomic_DNA"/>
</dbReference>
<dbReference type="InterPro" id="IPR000726">
    <property type="entry name" value="Glyco_hydro_19_cat"/>
</dbReference>
<dbReference type="GO" id="GO:0016998">
    <property type="term" value="P:cell wall macromolecule catabolic process"/>
    <property type="evidence" value="ECO:0007669"/>
    <property type="project" value="InterPro"/>
</dbReference>
<feature type="non-terminal residue" evidence="2">
    <location>
        <position position="1"/>
    </location>
</feature>
<feature type="domain" description="Glycoside hydrolase family 19 catalytic" evidence="1">
    <location>
        <begin position="2"/>
        <end position="44"/>
    </location>
</feature>
<sequence>HHGQGPLLLTWSFNYGACGHALGFDEIKKSRNGRTALWFWMTPRCDPRKQSRY</sequence>
<evidence type="ECO:0000313" key="2">
    <source>
        <dbReference type="EMBL" id="EFJ29810.1"/>
    </source>
</evidence>
<dbReference type="Pfam" id="PF00182">
    <property type="entry name" value="Glyco_hydro_19"/>
    <property type="match status" value="1"/>
</dbReference>
<dbReference type="Gramene" id="EFJ29810">
    <property type="protein sequence ID" value="EFJ29810"/>
    <property type="gene ID" value="SELMODRAFT_90622"/>
</dbReference>
<dbReference type="KEGG" id="smo:SELMODRAFT_90622"/>
<organism evidence="3">
    <name type="scientific">Selaginella moellendorffii</name>
    <name type="common">Spikemoss</name>
    <dbReference type="NCBI Taxonomy" id="88036"/>
    <lineage>
        <taxon>Eukaryota</taxon>
        <taxon>Viridiplantae</taxon>
        <taxon>Streptophyta</taxon>
        <taxon>Embryophyta</taxon>
        <taxon>Tracheophyta</taxon>
        <taxon>Lycopodiopsida</taxon>
        <taxon>Selaginellales</taxon>
        <taxon>Selaginellaceae</taxon>
        <taxon>Selaginella</taxon>
    </lineage>
</organism>
<dbReference type="Gene3D" id="1.10.530.10">
    <property type="match status" value="1"/>
</dbReference>
<dbReference type="SUPFAM" id="SSF53955">
    <property type="entry name" value="Lysozyme-like"/>
    <property type="match status" value="1"/>
</dbReference>
<proteinExistence type="predicted"/>
<dbReference type="AlphaFoldDB" id="D8RC86"/>
<dbReference type="GO" id="GO:0006032">
    <property type="term" value="P:chitin catabolic process"/>
    <property type="evidence" value="ECO:0007669"/>
    <property type="project" value="InterPro"/>
</dbReference>
<dbReference type="InParanoid" id="D8RC86"/>
<evidence type="ECO:0000259" key="1">
    <source>
        <dbReference type="Pfam" id="PF00182"/>
    </source>
</evidence>
<protein>
    <recommendedName>
        <fullName evidence="1">Glycoside hydrolase family 19 catalytic domain-containing protein</fullName>
    </recommendedName>
</protein>
<reference evidence="2 3" key="1">
    <citation type="journal article" date="2011" name="Science">
        <title>The Selaginella genome identifies genetic changes associated with the evolution of vascular plants.</title>
        <authorList>
            <person name="Banks J.A."/>
            <person name="Nishiyama T."/>
            <person name="Hasebe M."/>
            <person name="Bowman J.L."/>
            <person name="Gribskov M."/>
            <person name="dePamphilis C."/>
            <person name="Albert V.A."/>
            <person name="Aono N."/>
            <person name="Aoyama T."/>
            <person name="Ambrose B.A."/>
            <person name="Ashton N.W."/>
            <person name="Axtell M.J."/>
            <person name="Barker E."/>
            <person name="Barker M.S."/>
            <person name="Bennetzen J.L."/>
            <person name="Bonawitz N.D."/>
            <person name="Chapple C."/>
            <person name="Cheng C."/>
            <person name="Correa L.G."/>
            <person name="Dacre M."/>
            <person name="DeBarry J."/>
            <person name="Dreyer I."/>
            <person name="Elias M."/>
            <person name="Engstrom E.M."/>
            <person name="Estelle M."/>
            <person name="Feng L."/>
            <person name="Finet C."/>
            <person name="Floyd S.K."/>
            <person name="Frommer W.B."/>
            <person name="Fujita T."/>
            <person name="Gramzow L."/>
            <person name="Gutensohn M."/>
            <person name="Harholt J."/>
            <person name="Hattori M."/>
            <person name="Heyl A."/>
            <person name="Hirai T."/>
            <person name="Hiwatashi Y."/>
            <person name="Ishikawa M."/>
            <person name="Iwata M."/>
            <person name="Karol K.G."/>
            <person name="Koehler B."/>
            <person name="Kolukisaoglu U."/>
            <person name="Kubo M."/>
            <person name="Kurata T."/>
            <person name="Lalonde S."/>
            <person name="Li K."/>
            <person name="Li Y."/>
            <person name="Litt A."/>
            <person name="Lyons E."/>
            <person name="Manning G."/>
            <person name="Maruyama T."/>
            <person name="Michael T.P."/>
            <person name="Mikami K."/>
            <person name="Miyazaki S."/>
            <person name="Morinaga S."/>
            <person name="Murata T."/>
            <person name="Mueller-Roeber B."/>
            <person name="Nelson D.R."/>
            <person name="Obara M."/>
            <person name="Oguri Y."/>
            <person name="Olmstead R.G."/>
            <person name="Onodera N."/>
            <person name="Petersen B.L."/>
            <person name="Pils B."/>
            <person name="Prigge M."/>
            <person name="Rensing S.A."/>
            <person name="Riano-Pachon D.M."/>
            <person name="Roberts A.W."/>
            <person name="Sato Y."/>
            <person name="Scheller H.V."/>
            <person name="Schulz B."/>
            <person name="Schulz C."/>
            <person name="Shakirov E.V."/>
            <person name="Shibagaki N."/>
            <person name="Shinohara N."/>
            <person name="Shippen D.E."/>
            <person name="Soerensen I."/>
            <person name="Sotooka R."/>
            <person name="Sugimoto N."/>
            <person name="Sugita M."/>
            <person name="Sumikawa N."/>
            <person name="Tanurdzic M."/>
            <person name="Theissen G."/>
            <person name="Ulvskov P."/>
            <person name="Wakazuki S."/>
            <person name="Weng J.K."/>
            <person name="Willats W.W."/>
            <person name="Wipf D."/>
            <person name="Wolf P.G."/>
            <person name="Yang L."/>
            <person name="Zimmer A.D."/>
            <person name="Zhu Q."/>
            <person name="Mitros T."/>
            <person name="Hellsten U."/>
            <person name="Loque D."/>
            <person name="Otillar R."/>
            <person name="Salamov A."/>
            <person name="Schmutz J."/>
            <person name="Shapiro H."/>
            <person name="Lindquist E."/>
            <person name="Lucas S."/>
            <person name="Rokhsar D."/>
            <person name="Grigoriev I.V."/>
        </authorList>
    </citation>
    <scope>NUCLEOTIDE SEQUENCE [LARGE SCALE GENOMIC DNA]</scope>
</reference>
<dbReference type="Proteomes" id="UP000001514">
    <property type="component" value="Unassembled WGS sequence"/>
</dbReference>
<evidence type="ECO:0000313" key="3">
    <source>
        <dbReference type="Proteomes" id="UP000001514"/>
    </source>
</evidence>
<dbReference type="GO" id="GO:0004568">
    <property type="term" value="F:chitinase activity"/>
    <property type="evidence" value="ECO:0007669"/>
    <property type="project" value="InterPro"/>
</dbReference>
<dbReference type="Gene3D" id="3.30.20.10">
    <property type="entry name" value="Endochitinase, domain 2"/>
    <property type="match status" value="1"/>
</dbReference>
<dbReference type="InterPro" id="IPR023346">
    <property type="entry name" value="Lysozyme-like_dom_sf"/>
</dbReference>
<accession>D8RC86</accession>
<keyword evidence="3" id="KW-1185">Reference proteome</keyword>